<dbReference type="AlphaFoldDB" id="A0A383VA18"/>
<evidence type="ECO:0000313" key="2">
    <source>
        <dbReference type="EMBL" id="SZX62425.1"/>
    </source>
</evidence>
<keyword evidence="1" id="KW-0732">Signal</keyword>
<accession>A0A383VA18</accession>
<dbReference type="EMBL" id="FNXT01000225">
    <property type="protein sequence ID" value="SZX62425.1"/>
    <property type="molecule type" value="Genomic_DNA"/>
</dbReference>
<dbReference type="PROSITE" id="PS51257">
    <property type="entry name" value="PROKAR_LIPOPROTEIN"/>
    <property type="match status" value="1"/>
</dbReference>
<feature type="signal peptide" evidence="1">
    <location>
        <begin position="1"/>
        <end position="21"/>
    </location>
</feature>
<name>A0A383VA18_TETOB</name>
<organism evidence="2 3">
    <name type="scientific">Tetradesmus obliquus</name>
    <name type="common">Green alga</name>
    <name type="synonym">Acutodesmus obliquus</name>
    <dbReference type="NCBI Taxonomy" id="3088"/>
    <lineage>
        <taxon>Eukaryota</taxon>
        <taxon>Viridiplantae</taxon>
        <taxon>Chlorophyta</taxon>
        <taxon>core chlorophytes</taxon>
        <taxon>Chlorophyceae</taxon>
        <taxon>CS clade</taxon>
        <taxon>Sphaeropleales</taxon>
        <taxon>Scenedesmaceae</taxon>
        <taxon>Tetradesmus</taxon>
    </lineage>
</organism>
<feature type="chain" id="PRO_5016971170" evidence="1">
    <location>
        <begin position="22"/>
        <end position="356"/>
    </location>
</feature>
<reference evidence="2 3" key="1">
    <citation type="submission" date="2016-10" db="EMBL/GenBank/DDBJ databases">
        <authorList>
            <person name="Cai Z."/>
        </authorList>
    </citation>
    <scope>NUCLEOTIDE SEQUENCE [LARGE SCALE GENOMIC DNA]</scope>
</reference>
<proteinExistence type="predicted"/>
<sequence>MAPKLALLLLLAAALPAAISACNSCCTVAGLKVAKAGEAAKPQESGAYSMTDVQSHFFQVDENPYVKNTEATFACVDARGDNPYLMTPGGDYAELSDGIYVFANITGIRLNATVIGHLFRNFVQKVASPKRPFYFHTDETKLASLFSAVSNAGIKPKPVVFPAVMPSDPKAAAIWLKYLSKAEYQGCGHVRLMLYKPQEYGLSSNYVPQELIKQFFSYWWPTPLGSPERKRIKFAIKRGPLQGKAVAIVNNEGPGCQGYSPKSFAAHHGSSIFVYHQNAVTDFRAKVLAPFFAEMAKQTFFTGKPLQFNMAQFIKQSDALAGTQLGYTINNLYPADSVGLFSVNYATKFDSKLTDE</sequence>
<gene>
    <name evidence="2" type="ORF">BQ4739_LOCUS3011</name>
</gene>
<protein>
    <submittedName>
        <fullName evidence="2">Uncharacterized protein</fullName>
    </submittedName>
</protein>
<keyword evidence="3" id="KW-1185">Reference proteome</keyword>
<dbReference type="Proteomes" id="UP000256970">
    <property type="component" value="Unassembled WGS sequence"/>
</dbReference>
<evidence type="ECO:0000256" key="1">
    <source>
        <dbReference type="SAM" id="SignalP"/>
    </source>
</evidence>
<evidence type="ECO:0000313" key="3">
    <source>
        <dbReference type="Proteomes" id="UP000256970"/>
    </source>
</evidence>